<feature type="compositionally biased region" description="Basic residues" evidence="2">
    <location>
        <begin position="55"/>
        <end position="74"/>
    </location>
</feature>
<dbReference type="EMBL" id="POUA01000236">
    <property type="protein sequence ID" value="PZG37405.1"/>
    <property type="molecule type" value="Genomic_DNA"/>
</dbReference>
<evidence type="ECO:0000256" key="2">
    <source>
        <dbReference type="SAM" id="MobiDB-lite"/>
    </source>
</evidence>
<comment type="caution">
    <text evidence="5">The sequence shown here is derived from an EMBL/GenBank/DDBJ whole genome shotgun (WGS) entry which is preliminary data.</text>
</comment>
<keyword evidence="3" id="KW-0812">Transmembrane</keyword>
<reference evidence="5 6" key="1">
    <citation type="submission" date="2018-01" db="EMBL/GenBank/DDBJ databases">
        <title>Draft genome sequence of Sphaerisporangium sp. 7K107.</title>
        <authorList>
            <person name="Sahin N."/>
            <person name="Saygin H."/>
            <person name="Ay H."/>
        </authorList>
    </citation>
    <scope>NUCLEOTIDE SEQUENCE [LARGE SCALE GENOMIC DNA]</scope>
    <source>
        <strain evidence="5 6">7K107</strain>
    </source>
</reference>
<evidence type="ECO:0000313" key="5">
    <source>
        <dbReference type="EMBL" id="PZG37405.1"/>
    </source>
</evidence>
<evidence type="ECO:0000313" key="6">
    <source>
        <dbReference type="Proteomes" id="UP000248544"/>
    </source>
</evidence>
<evidence type="ECO:0000256" key="3">
    <source>
        <dbReference type="SAM" id="Phobius"/>
    </source>
</evidence>
<dbReference type="Proteomes" id="UP000248544">
    <property type="component" value="Unassembled WGS sequence"/>
</dbReference>
<dbReference type="Pfam" id="PF18915">
    <property type="entry name" value="DUF5667"/>
    <property type="match status" value="1"/>
</dbReference>
<evidence type="ECO:0000259" key="4">
    <source>
        <dbReference type="Pfam" id="PF18915"/>
    </source>
</evidence>
<feature type="domain" description="DUF5667" evidence="4">
    <location>
        <begin position="104"/>
        <end position="210"/>
    </location>
</feature>
<keyword evidence="3" id="KW-0472">Membrane</keyword>
<keyword evidence="6" id="KW-1185">Reference proteome</keyword>
<proteinExistence type="predicted"/>
<organism evidence="5 6">
    <name type="scientific">Spongiactinospora gelatinilytica</name>
    <dbReference type="NCBI Taxonomy" id="2666298"/>
    <lineage>
        <taxon>Bacteria</taxon>
        <taxon>Bacillati</taxon>
        <taxon>Actinomycetota</taxon>
        <taxon>Actinomycetes</taxon>
        <taxon>Streptosporangiales</taxon>
        <taxon>Streptosporangiaceae</taxon>
        <taxon>Spongiactinospora</taxon>
    </lineage>
</organism>
<keyword evidence="3" id="KW-1133">Transmembrane helix</keyword>
<name>A0A2W2GAV1_9ACTN</name>
<dbReference type="InterPro" id="IPR043725">
    <property type="entry name" value="DUF5667"/>
</dbReference>
<evidence type="ECO:0000256" key="1">
    <source>
        <dbReference type="SAM" id="Coils"/>
    </source>
</evidence>
<sequence length="241" mass="26562">MSKIGIQEEAGPREEFRAKLRADLLTAYAEDASCPPPEPAETIAPTAGQADIVRGRPRRSRRCRRAGRAGGRSRGHRRVAVFSQLTAVGVAFTLTVTGLVAYRAVPGDTLYPLKRAAESTMVGLSTDERERAQRKLRTAEERAAEVARLLGTPGRVDLVEKTIRDMDRATRSAVCELGRVKRKDTKEEEEPTLRRFAEKQHQVVDPMLQKMDAQTQRQASGYLDYIDGLAAPETTSATTGD</sequence>
<feature type="transmembrane region" description="Helical" evidence="3">
    <location>
        <begin position="79"/>
        <end position="102"/>
    </location>
</feature>
<keyword evidence="1" id="KW-0175">Coiled coil</keyword>
<accession>A0A2W2GAV1</accession>
<feature type="region of interest" description="Disordered" evidence="2">
    <location>
        <begin position="54"/>
        <end position="74"/>
    </location>
</feature>
<feature type="coiled-coil region" evidence="1">
    <location>
        <begin position="122"/>
        <end position="149"/>
    </location>
</feature>
<gene>
    <name evidence="5" type="ORF">C1I98_25585</name>
</gene>
<protein>
    <recommendedName>
        <fullName evidence="4">DUF5667 domain-containing protein</fullName>
    </recommendedName>
</protein>
<dbReference type="AlphaFoldDB" id="A0A2W2GAV1"/>